<reference evidence="2" key="1">
    <citation type="submission" date="2016-08" db="EMBL/GenBank/DDBJ databases">
        <title>Complete genome sequence of the organohalide-respiring Epsilonproteobacterium Sulfurospirillum halorespirans.</title>
        <authorList>
            <person name="Goris T."/>
            <person name="Zimmermann J."/>
            <person name="Schenz B."/>
            <person name="Lemos M."/>
            <person name="Hackermueller J."/>
            <person name="Diekert G."/>
        </authorList>
    </citation>
    <scope>NUCLEOTIDE SEQUENCE [LARGE SCALE GENOMIC DNA]</scope>
    <source>
        <strain>DSM 13726</strain>
        <strain evidence="2">PCE-M2</strain>
    </source>
</reference>
<proteinExistence type="predicted"/>
<dbReference type="InterPro" id="IPR023214">
    <property type="entry name" value="HAD_sf"/>
</dbReference>
<dbReference type="PANTHER" id="PTHR19288:SF90">
    <property type="entry name" value="OS08G0542600 PROTEIN"/>
    <property type="match status" value="1"/>
</dbReference>
<protein>
    <submittedName>
        <fullName evidence="1">Putative HAD family sugar phosphatase</fullName>
    </submittedName>
</protein>
<dbReference type="GO" id="GO:0016791">
    <property type="term" value="F:phosphatase activity"/>
    <property type="evidence" value="ECO:0007669"/>
    <property type="project" value="TreeGrafter"/>
</dbReference>
<dbReference type="GO" id="GO:0005737">
    <property type="term" value="C:cytoplasm"/>
    <property type="evidence" value="ECO:0007669"/>
    <property type="project" value="TreeGrafter"/>
</dbReference>
<dbReference type="Pfam" id="PF13242">
    <property type="entry name" value="Hydrolase_like"/>
    <property type="match status" value="1"/>
</dbReference>
<dbReference type="InterPro" id="IPR036412">
    <property type="entry name" value="HAD-like_sf"/>
</dbReference>
<dbReference type="Proteomes" id="UP000094609">
    <property type="component" value="Chromosome"/>
</dbReference>
<organism evidence="1 2">
    <name type="scientific">Sulfurospirillum halorespirans DSM 13726</name>
    <dbReference type="NCBI Taxonomy" id="1193502"/>
    <lineage>
        <taxon>Bacteria</taxon>
        <taxon>Pseudomonadati</taxon>
        <taxon>Campylobacterota</taxon>
        <taxon>Epsilonproteobacteria</taxon>
        <taxon>Campylobacterales</taxon>
        <taxon>Sulfurospirillaceae</taxon>
        <taxon>Sulfurospirillum</taxon>
    </lineage>
</organism>
<dbReference type="STRING" id="1193502.SHALO_2548"/>
<accession>A0A1D7TMU0</accession>
<dbReference type="Pfam" id="PF13344">
    <property type="entry name" value="Hydrolase_6"/>
    <property type="match status" value="1"/>
</dbReference>
<keyword evidence="2" id="KW-1185">Reference proteome</keyword>
<dbReference type="Gene3D" id="3.40.50.1000">
    <property type="entry name" value="HAD superfamily/HAD-like"/>
    <property type="match status" value="2"/>
</dbReference>
<dbReference type="PANTHER" id="PTHR19288">
    <property type="entry name" value="4-NITROPHENYLPHOSPHATASE-RELATED"/>
    <property type="match status" value="1"/>
</dbReference>
<evidence type="ECO:0000313" key="1">
    <source>
        <dbReference type="EMBL" id="AOO66307.1"/>
    </source>
</evidence>
<evidence type="ECO:0000313" key="2">
    <source>
        <dbReference type="Proteomes" id="UP000094609"/>
    </source>
</evidence>
<dbReference type="SUPFAM" id="SSF56784">
    <property type="entry name" value="HAD-like"/>
    <property type="match status" value="1"/>
</dbReference>
<name>A0A1D7TMU0_9BACT</name>
<sequence>MLALETQKAFDAYESIRHRLPSASFPKNATTLSHVEILFEHVDGFFLDAFGVLNVGTGAIEGAKKFIETLHKAKKPFFILSNSASMPKAYLLAFFHSVGLPFDASQVITSREVLWRVFDPHSKPSWGVIAQQEQALEQTFSHAFAPDEAFWNSDAFLFLGSVSWNETLQKRWIESLHVKAKPIWIANPDITAPRGEGIYSKEPGFYTLLSDDALFEQMSFVGKPFNTIFEYALQRAHQEWGISKERILMVGDTLHTDILGGCAAGVKTMLLEDYGFFAHQNVDPFIDQSGIIPHFRLKNYETLFHS</sequence>
<dbReference type="RefSeq" id="WP_069478854.1">
    <property type="nucleotide sequence ID" value="NZ_CP017111.1"/>
</dbReference>
<dbReference type="AlphaFoldDB" id="A0A1D7TMU0"/>
<gene>
    <name evidence="1" type="ORF">SHALO_2548</name>
</gene>
<dbReference type="InterPro" id="IPR006357">
    <property type="entry name" value="HAD-SF_hydro_IIA"/>
</dbReference>
<dbReference type="KEGG" id="shal:SHALO_2548"/>
<dbReference type="EMBL" id="CP017111">
    <property type="protein sequence ID" value="AOO66307.1"/>
    <property type="molecule type" value="Genomic_DNA"/>
</dbReference>
<dbReference type="PATRIC" id="fig|1193502.14.peg.2580"/>